<dbReference type="OrthoDB" id="5397087at2759"/>
<gene>
    <name evidence="2" type="ORF">LRAMOSA02106</name>
</gene>
<dbReference type="EMBL" id="LK023324">
    <property type="protein sequence ID" value="CDS08158.1"/>
    <property type="molecule type" value="Genomic_DNA"/>
</dbReference>
<organism evidence="2">
    <name type="scientific">Lichtheimia ramosa</name>
    <dbReference type="NCBI Taxonomy" id="688394"/>
    <lineage>
        <taxon>Eukaryota</taxon>
        <taxon>Fungi</taxon>
        <taxon>Fungi incertae sedis</taxon>
        <taxon>Mucoromycota</taxon>
        <taxon>Mucoromycotina</taxon>
        <taxon>Mucoromycetes</taxon>
        <taxon>Mucorales</taxon>
        <taxon>Lichtheimiaceae</taxon>
        <taxon>Lichtheimia</taxon>
    </lineage>
</organism>
<feature type="compositionally biased region" description="Basic and acidic residues" evidence="1">
    <location>
        <begin position="1"/>
        <end position="20"/>
    </location>
</feature>
<evidence type="ECO:0000256" key="1">
    <source>
        <dbReference type="SAM" id="MobiDB-lite"/>
    </source>
</evidence>
<evidence type="ECO:0000313" key="2">
    <source>
        <dbReference type="EMBL" id="CDS08158.1"/>
    </source>
</evidence>
<reference evidence="2" key="1">
    <citation type="journal article" date="2014" name="Genome Announc.">
        <title>De novo whole-genome sequence and genome annotation of Lichtheimia ramosa.</title>
        <authorList>
            <person name="Linde J."/>
            <person name="Schwartze V."/>
            <person name="Binder U."/>
            <person name="Lass-Florl C."/>
            <person name="Voigt K."/>
            <person name="Horn F."/>
        </authorList>
    </citation>
    <scope>NUCLEOTIDE SEQUENCE</scope>
    <source>
        <strain evidence="2">JMRC FSU:6197</strain>
    </source>
</reference>
<accession>A0A077WLX4</accession>
<name>A0A077WLX4_9FUNG</name>
<dbReference type="AlphaFoldDB" id="A0A077WLX4"/>
<protein>
    <submittedName>
        <fullName evidence="2">Uncharacterized protein</fullName>
    </submittedName>
</protein>
<feature type="region of interest" description="Disordered" evidence="1">
    <location>
        <begin position="1"/>
        <end position="34"/>
    </location>
</feature>
<proteinExistence type="predicted"/>
<sequence>MTDRPKDFYKGIERGPEHPEPGSGFVRPGLNNPRTRGLIAASRRQERDVQSRRYSAMQASINYSEETGEPLYILPDGYALKPEEVPEAIKQEVSRRKLKE</sequence>